<dbReference type="InterPro" id="IPR005064">
    <property type="entry name" value="BUG"/>
</dbReference>
<feature type="signal peptide" evidence="2">
    <location>
        <begin position="1"/>
        <end position="25"/>
    </location>
</feature>
<dbReference type="CDD" id="cd07012">
    <property type="entry name" value="PBP2_Bug_TTT"/>
    <property type="match status" value="1"/>
</dbReference>
<feature type="chain" id="PRO_5002703926" evidence="2">
    <location>
        <begin position="26"/>
        <end position="331"/>
    </location>
</feature>
<dbReference type="OrthoDB" id="9780943at2"/>
<reference evidence="3" key="1">
    <citation type="submission" date="2007-06" db="EMBL/GenBank/DDBJ databases">
        <title>Complete sequence of Marinomonas sp. MWYL1.</title>
        <authorList>
            <consortium name="US DOE Joint Genome Institute"/>
            <person name="Copeland A."/>
            <person name="Lucas S."/>
            <person name="Lapidus A."/>
            <person name="Barry K."/>
            <person name="Glavina del Rio T."/>
            <person name="Dalin E."/>
            <person name="Tice H."/>
            <person name="Pitluck S."/>
            <person name="Kiss H."/>
            <person name="Brettin T."/>
            <person name="Bruce D."/>
            <person name="Detter J.C."/>
            <person name="Han C."/>
            <person name="Schmutz J."/>
            <person name="Larimer F."/>
            <person name="Land M."/>
            <person name="Hauser L."/>
            <person name="Kyrpides N."/>
            <person name="Kim E."/>
            <person name="Johnston A.W.B."/>
            <person name="Todd J.D."/>
            <person name="Rogers R."/>
            <person name="Wexler M."/>
            <person name="Bond P.L."/>
            <person name="Li Y."/>
            <person name="Richardson P."/>
        </authorList>
    </citation>
    <scope>NUCLEOTIDE SEQUENCE [LARGE SCALE GENOMIC DNA]</scope>
    <source>
        <strain evidence="3">MWYL1</strain>
    </source>
</reference>
<dbReference type="AlphaFoldDB" id="A6W226"/>
<gene>
    <name evidence="3" type="ordered locus">Mmwyl1_3856</name>
</gene>
<dbReference type="Gene3D" id="3.40.190.150">
    <property type="entry name" value="Bordetella uptake gene, domain 1"/>
    <property type="match status" value="1"/>
</dbReference>
<protein>
    <submittedName>
        <fullName evidence="3">Uncharacterized protein UPF0065</fullName>
    </submittedName>
</protein>
<proteinExistence type="inferred from homology"/>
<sequence length="331" mass="35261">MKIKTKLAVATASLIIGLTSTLGIAAEPLITGKVDCIAPAGPGGGWDFTCRSIGRLLNNFSNGEITVQTLNMPGAGGGVGFAHMITKRRNDSKVLAAASTATTARLAQNQFPGMNSGMVRWVGAIGTDPGIIAVNRESEIDSLATLIKKLKEDPSSVTFAGASAIGGWDHLKILMTAHSAGVSDLKRIKYLSYNNGGTAVTQVVGGHIDVLVGVASSSKGFIESGDLRPLAVLGHSHLSPPLDNIPTSFELGLDVEASNWRGFYMPKEVSEEEYQWWVSNLKAASQTDEWKRTMVQNGLEPFSLFGEEFDQFVNKQVESLANISKEIGIIK</sequence>
<dbReference type="Pfam" id="PF03401">
    <property type="entry name" value="TctC"/>
    <property type="match status" value="1"/>
</dbReference>
<evidence type="ECO:0000256" key="1">
    <source>
        <dbReference type="ARBA" id="ARBA00006987"/>
    </source>
</evidence>
<dbReference type="InterPro" id="IPR042100">
    <property type="entry name" value="Bug_dom1"/>
</dbReference>
<keyword evidence="2" id="KW-0732">Signal</keyword>
<dbReference type="HOGENOM" id="CLU_045683_1_0_6"/>
<comment type="similarity">
    <text evidence="1">Belongs to the UPF0065 (bug) family.</text>
</comment>
<organism evidence="3">
    <name type="scientific">Marinomonas sp. (strain MWYL1)</name>
    <dbReference type="NCBI Taxonomy" id="400668"/>
    <lineage>
        <taxon>Bacteria</taxon>
        <taxon>Pseudomonadati</taxon>
        <taxon>Pseudomonadota</taxon>
        <taxon>Gammaproteobacteria</taxon>
        <taxon>Oceanospirillales</taxon>
        <taxon>Oceanospirillaceae</taxon>
        <taxon>Marinomonas</taxon>
    </lineage>
</organism>
<dbReference type="PIRSF" id="PIRSF017082">
    <property type="entry name" value="YflP"/>
    <property type="match status" value="1"/>
</dbReference>
<dbReference type="SUPFAM" id="SSF53850">
    <property type="entry name" value="Periplasmic binding protein-like II"/>
    <property type="match status" value="1"/>
</dbReference>
<dbReference type="PANTHER" id="PTHR42928:SF3">
    <property type="entry name" value="UPF0065 PROTEIN YFLP"/>
    <property type="match status" value="1"/>
</dbReference>
<dbReference type="eggNOG" id="COG3181">
    <property type="taxonomic scope" value="Bacteria"/>
</dbReference>
<dbReference type="KEGG" id="mmw:Mmwyl1_3856"/>
<dbReference type="Gene3D" id="3.40.190.10">
    <property type="entry name" value="Periplasmic binding protein-like II"/>
    <property type="match status" value="1"/>
</dbReference>
<name>A6W226_MARMS</name>
<evidence type="ECO:0000256" key="2">
    <source>
        <dbReference type="SAM" id="SignalP"/>
    </source>
</evidence>
<dbReference type="EMBL" id="CP000749">
    <property type="protein sequence ID" value="ABR72755.1"/>
    <property type="molecule type" value="Genomic_DNA"/>
</dbReference>
<dbReference type="STRING" id="400668.Mmwyl1_3856"/>
<accession>A6W226</accession>
<evidence type="ECO:0000313" key="3">
    <source>
        <dbReference type="EMBL" id="ABR72755.1"/>
    </source>
</evidence>
<dbReference type="PANTHER" id="PTHR42928">
    <property type="entry name" value="TRICARBOXYLATE-BINDING PROTEIN"/>
    <property type="match status" value="1"/>
</dbReference>